<accession>A0ABT7YBV1</accession>
<dbReference type="PANTHER" id="PTHR40940:SF1">
    <property type="entry name" value="PROTEIN BATD"/>
    <property type="match status" value="1"/>
</dbReference>
<keyword evidence="3" id="KW-1185">Reference proteome</keyword>
<evidence type="ECO:0000313" key="2">
    <source>
        <dbReference type="EMBL" id="MDN3204006.1"/>
    </source>
</evidence>
<proteinExistence type="predicted"/>
<protein>
    <submittedName>
        <fullName evidence="2">BatD family protein</fullName>
    </submittedName>
</protein>
<dbReference type="Proteomes" id="UP001171916">
    <property type="component" value="Unassembled WGS sequence"/>
</dbReference>
<reference evidence="2" key="1">
    <citation type="submission" date="2023-06" db="EMBL/GenBank/DDBJ databases">
        <title>Robiginitalea aurantiacus sp. nov. and Algoriphagus sediminis sp. nov., isolated from coastal sediment.</title>
        <authorList>
            <person name="Zhou Z.Y."/>
            <person name="An J."/>
            <person name="Jia Y.W."/>
            <person name="Du Z.J."/>
        </authorList>
    </citation>
    <scope>NUCLEOTIDE SEQUENCE</scope>
    <source>
        <strain evidence="2">C2-7</strain>
    </source>
</reference>
<feature type="transmembrane region" description="Helical" evidence="1">
    <location>
        <begin position="311"/>
        <end position="334"/>
    </location>
</feature>
<keyword evidence="1" id="KW-1133">Transmembrane helix</keyword>
<dbReference type="InterPro" id="IPR025738">
    <property type="entry name" value="BatD"/>
</dbReference>
<gene>
    <name evidence="2" type="ORF">QVH07_07590</name>
</gene>
<dbReference type="RefSeq" id="WP_289999562.1">
    <property type="nucleotide sequence ID" value="NZ_JAUEPH010000003.1"/>
</dbReference>
<keyword evidence="1" id="KW-0472">Membrane</keyword>
<dbReference type="PANTHER" id="PTHR40940">
    <property type="entry name" value="PROTEIN BATD-RELATED"/>
    <property type="match status" value="1"/>
</dbReference>
<evidence type="ECO:0000313" key="3">
    <source>
        <dbReference type="Proteomes" id="UP001171916"/>
    </source>
</evidence>
<dbReference type="EMBL" id="JAUEPH010000003">
    <property type="protein sequence ID" value="MDN3204006.1"/>
    <property type="molecule type" value="Genomic_DNA"/>
</dbReference>
<organism evidence="2 3">
    <name type="scientific">Algoriphagus sediminis</name>
    <dbReference type="NCBI Taxonomy" id="3057113"/>
    <lineage>
        <taxon>Bacteria</taxon>
        <taxon>Pseudomonadati</taxon>
        <taxon>Bacteroidota</taxon>
        <taxon>Cytophagia</taxon>
        <taxon>Cytophagales</taxon>
        <taxon>Cyclobacteriaceae</taxon>
        <taxon>Algoriphagus</taxon>
    </lineage>
</organism>
<name>A0ABT7YBV1_9BACT</name>
<comment type="caution">
    <text evidence="2">The sequence shown here is derived from an EMBL/GenBank/DDBJ whole genome shotgun (WGS) entry which is preliminary data.</text>
</comment>
<sequence length="441" mass="50720">MNSWKLKYILSFGGFLICFQLCSQQFHTEVKINKNSVYVGEPIEVTIGVFTTTWFTRGVDLGNISVPGAFSVYFRPVSQSKTINGKQFSGVELTYNVFPYEDSPDFVFPSLDIEVESPPDGDFRGKTHFLKTQERKIQVKPVPTEFDRNEWLVANSLGVRETWSQNKKQVKVGDVLERRITLNAGGTVSELIPPLIWDSIPNVSLYPSRSQVNNDKTKSAISASRSESIRYLFEKEGKVLIPAKVFTWYNPYQQKLFKRTLDAVEIDVIPNPDLGVLLSVKDSLQTEVASMDTETSGEEKLLIFGLPLGQFILVLSIVLVLAYFLFRAAIRLWITVKDRRKKYKVSEEFFFKQFQHELKNGSGFQAQRAFYRWIDELHLAEPSLSFFVLNYGHRSQSQTKITELMSLNWTTNDWKEARKRAKKNIIQNGVFEKKKMAWINP</sequence>
<keyword evidence="1" id="KW-0812">Transmembrane</keyword>
<evidence type="ECO:0000256" key="1">
    <source>
        <dbReference type="SAM" id="Phobius"/>
    </source>
</evidence>